<evidence type="ECO:0000256" key="3">
    <source>
        <dbReference type="RuleBase" id="RU361235"/>
    </source>
</evidence>
<dbReference type="Gene3D" id="3.40.50.1820">
    <property type="entry name" value="alpha/beta hydrolase"/>
    <property type="match status" value="1"/>
</dbReference>
<name>W3X9H6_PESFW</name>
<dbReference type="SUPFAM" id="SSF53474">
    <property type="entry name" value="alpha/beta-Hydrolases"/>
    <property type="match status" value="1"/>
</dbReference>
<accession>W3X9H6</accession>
<dbReference type="RefSeq" id="XP_007831337.1">
    <property type="nucleotide sequence ID" value="XM_007833146.1"/>
</dbReference>
<evidence type="ECO:0000313" key="6">
    <source>
        <dbReference type="Proteomes" id="UP000030651"/>
    </source>
</evidence>
<dbReference type="KEGG" id="pfy:PFICI_04565"/>
<evidence type="ECO:0000259" key="4">
    <source>
        <dbReference type="Pfam" id="PF00135"/>
    </source>
</evidence>
<dbReference type="HOGENOM" id="CLU_006586_14_0_1"/>
<dbReference type="EC" id="3.1.1.-" evidence="3"/>
<keyword evidence="2 3" id="KW-0378">Hydrolase</keyword>
<organism evidence="5 6">
    <name type="scientific">Pestalotiopsis fici (strain W106-1 / CGMCC3.15140)</name>
    <dbReference type="NCBI Taxonomy" id="1229662"/>
    <lineage>
        <taxon>Eukaryota</taxon>
        <taxon>Fungi</taxon>
        <taxon>Dikarya</taxon>
        <taxon>Ascomycota</taxon>
        <taxon>Pezizomycotina</taxon>
        <taxon>Sordariomycetes</taxon>
        <taxon>Xylariomycetidae</taxon>
        <taxon>Amphisphaeriales</taxon>
        <taxon>Sporocadaceae</taxon>
        <taxon>Pestalotiopsis</taxon>
    </lineage>
</organism>
<protein>
    <recommendedName>
        <fullName evidence="3">Carboxylic ester hydrolase</fullName>
        <ecNumber evidence="3">3.1.1.-</ecNumber>
    </recommendedName>
</protein>
<dbReference type="GeneID" id="19269578"/>
<dbReference type="Proteomes" id="UP000030651">
    <property type="component" value="Unassembled WGS sequence"/>
</dbReference>
<evidence type="ECO:0000256" key="1">
    <source>
        <dbReference type="ARBA" id="ARBA00005964"/>
    </source>
</evidence>
<dbReference type="GO" id="GO:0016787">
    <property type="term" value="F:hydrolase activity"/>
    <property type="evidence" value="ECO:0007669"/>
    <property type="project" value="UniProtKB-KW"/>
</dbReference>
<dbReference type="InterPro" id="IPR050309">
    <property type="entry name" value="Type-B_Carboxylest/Lipase"/>
</dbReference>
<dbReference type="PROSITE" id="PS00122">
    <property type="entry name" value="CARBOXYLESTERASE_B_1"/>
    <property type="match status" value="1"/>
</dbReference>
<dbReference type="OrthoDB" id="3200163at2759"/>
<feature type="domain" description="Carboxylesterase type B" evidence="4">
    <location>
        <begin position="1"/>
        <end position="266"/>
    </location>
</feature>
<dbReference type="PANTHER" id="PTHR11559">
    <property type="entry name" value="CARBOXYLESTERASE"/>
    <property type="match status" value="1"/>
</dbReference>
<proteinExistence type="inferred from homology"/>
<evidence type="ECO:0000256" key="2">
    <source>
        <dbReference type="ARBA" id="ARBA00022801"/>
    </source>
</evidence>
<dbReference type="eggNOG" id="KOG1516">
    <property type="taxonomic scope" value="Eukaryota"/>
</dbReference>
<reference evidence="6" key="1">
    <citation type="journal article" date="2015" name="BMC Genomics">
        <title>Genomic and transcriptomic analysis of the endophytic fungus Pestalotiopsis fici reveals its lifestyle and high potential for synthesis of natural products.</title>
        <authorList>
            <person name="Wang X."/>
            <person name="Zhang X."/>
            <person name="Liu L."/>
            <person name="Xiang M."/>
            <person name="Wang W."/>
            <person name="Sun X."/>
            <person name="Che Y."/>
            <person name="Guo L."/>
            <person name="Liu G."/>
            <person name="Guo L."/>
            <person name="Wang C."/>
            <person name="Yin W.B."/>
            <person name="Stadler M."/>
            <person name="Zhang X."/>
            <person name="Liu X."/>
        </authorList>
    </citation>
    <scope>NUCLEOTIDE SEQUENCE [LARGE SCALE GENOMIC DNA]</scope>
    <source>
        <strain evidence="6">W106-1 / CGMCC3.15140</strain>
    </source>
</reference>
<comment type="similarity">
    <text evidence="1 3">Belongs to the type-B carboxylesterase/lipase family.</text>
</comment>
<dbReference type="AlphaFoldDB" id="W3X9H6"/>
<dbReference type="InParanoid" id="W3X9H6"/>
<dbReference type="InterPro" id="IPR002018">
    <property type="entry name" value="CarbesteraseB"/>
</dbReference>
<dbReference type="EMBL" id="KI912111">
    <property type="protein sequence ID" value="ETS82689.1"/>
    <property type="molecule type" value="Genomic_DNA"/>
</dbReference>
<evidence type="ECO:0000313" key="5">
    <source>
        <dbReference type="EMBL" id="ETS82689.1"/>
    </source>
</evidence>
<sequence length="323" mass="35440">MAIDFVLSHIADFGGDPGNVTLAGESAGAVYCHAHMAIGSPVRQCILQSGSLYLSPPQPRTNGSVVIGRLEGALSNLGKWTMRDAPVQKLLEAQAELGLVSFFLQAEEPLDGWETKHGSVERLLIGDTEYEAVLWHNGMQELSAPQIAEAFELAGSASADLSRLYGIVKDRPSACKYGALDFLNDARFVLPVEMMTETWQEAKCPVFRFLVDQPNPWQSSSRAHHAVDLLYVFGAFDLSFNPAAQAVSIEMQKKWIEFIQGQNPWQPGGYWTFGPHGESQSIDDKGFAARRRNRHLDALKSLGPEVIDPVYKALAAGRLSLLN</sequence>
<dbReference type="InterPro" id="IPR029058">
    <property type="entry name" value="AB_hydrolase_fold"/>
</dbReference>
<gene>
    <name evidence="5" type="ORF">PFICI_04565</name>
</gene>
<dbReference type="InterPro" id="IPR019826">
    <property type="entry name" value="Carboxylesterase_B_AS"/>
</dbReference>
<dbReference type="Pfam" id="PF00135">
    <property type="entry name" value="COesterase"/>
    <property type="match status" value="1"/>
</dbReference>
<keyword evidence="6" id="KW-1185">Reference proteome</keyword>